<dbReference type="AlphaFoldDB" id="A0AAE0P963"/>
<feature type="transmembrane region" description="Helical" evidence="1">
    <location>
        <begin position="12"/>
        <end position="33"/>
    </location>
</feature>
<evidence type="ECO:0000313" key="3">
    <source>
        <dbReference type="Proteomes" id="UP001281003"/>
    </source>
</evidence>
<name>A0AAE0P963_SORBR</name>
<dbReference type="EMBL" id="JAUTDP010000010">
    <property type="protein sequence ID" value="KAK3395639.1"/>
    <property type="molecule type" value="Genomic_DNA"/>
</dbReference>
<evidence type="ECO:0000256" key="1">
    <source>
        <dbReference type="SAM" id="Phobius"/>
    </source>
</evidence>
<gene>
    <name evidence="2" type="ORF">B0T20DRAFT_41103</name>
</gene>
<keyword evidence="1" id="KW-0472">Membrane</keyword>
<accession>A0AAE0P963</accession>
<reference evidence="2" key="1">
    <citation type="journal article" date="2023" name="Mol. Phylogenet. Evol.">
        <title>Genome-scale phylogeny and comparative genomics of the fungal order Sordariales.</title>
        <authorList>
            <person name="Hensen N."/>
            <person name="Bonometti L."/>
            <person name="Westerberg I."/>
            <person name="Brannstrom I.O."/>
            <person name="Guillou S."/>
            <person name="Cros-Aarteil S."/>
            <person name="Calhoun S."/>
            <person name="Haridas S."/>
            <person name="Kuo A."/>
            <person name="Mondo S."/>
            <person name="Pangilinan J."/>
            <person name="Riley R."/>
            <person name="LaButti K."/>
            <person name="Andreopoulos B."/>
            <person name="Lipzen A."/>
            <person name="Chen C."/>
            <person name="Yan M."/>
            <person name="Daum C."/>
            <person name="Ng V."/>
            <person name="Clum A."/>
            <person name="Steindorff A."/>
            <person name="Ohm R.A."/>
            <person name="Martin F."/>
            <person name="Silar P."/>
            <person name="Natvig D.O."/>
            <person name="Lalanne C."/>
            <person name="Gautier V."/>
            <person name="Ament-Velasquez S.L."/>
            <person name="Kruys A."/>
            <person name="Hutchinson M.I."/>
            <person name="Powell A.J."/>
            <person name="Barry K."/>
            <person name="Miller A.N."/>
            <person name="Grigoriev I.V."/>
            <person name="Debuchy R."/>
            <person name="Gladieux P."/>
            <person name="Hiltunen Thoren M."/>
            <person name="Johannesson H."/>
        </authorList>
    </citation>
    <scope>NUCLEOTIDE SEQUENCE</scope>
    <source>
        <strain evidence="2">FGSC 1904</strain>
    </source>
</reference>
<keyword evidence="1" id="KW-0812">Transmembrane</keyword>
<protein>
    <submittedName>
        <fullName evidence="2">Uncharacterized protein</fullName>
    </submittedName>
</protein>
<evidence type="ECO:0000313" key="2">
    <source>
        <dbReference type="EMBL" id="KAK3395639.1"/>
    </source>
</evidence>
<proteinExistence type="predicted"/>
<dbReference type="Proteomes" id="UP001281003">
    <property type="component" value="Unassembled WGS sequence"/>
</dbReference>
<organism evidence="2 3">
    <name type="scientific">Sordaria brevicollis</name>
    <dbReference type="NCBI Taxonomy" id="83679"/>
    <lineage>
        <taxon>Eukaryota</taxon>
        <taxon>Fungi</taxon>
        <taxon>Dikarya</taxon>
        <taxon>Ascomycota</taxon>
        <taxon>Pezizomycotina</taxon>
        <taxon>Sordariomycetes</taxon>
        <taxon>Sordariomycetidae</taxon>
        <taxon>Sordariales</taxon>
        <taxon>Sordariaceae</taxon>
        <taxon>Sordaria</taxon>
    </lineage>
</organism>
<comment type="caution">
    <text evidence="2">The sequence shown here is derived from an EMBL/GenBank/DDBJ whole genome shotgun (WGS) entry which is preliminary data.</text>
</comment>
<keyword evidence="3" id="KW-1185">Reference proteome</keyword>
<sequence>MQLVVCRRTRGGLVFADFFIFFFLFFSSILAMVCTNSVGIAAVIWLNLFSAPTPAPSNNIVEGRRCSVQFQWNGIPRQMRSSGVSCFAPRQCKVTVKSNLIWIGS</sequence>
<keyword evidence="1" id="KW-1133">Transmembrane helix</keyword>
<reference evidence="2" key="2">
    <citation type="submission" date="2023-07" db="EMBL/GenBank/DDBJ databases">
        <authorList>
            <consortium name="Lawrence Berkeley National Laboratory"/>
            <person name="Haridas S."/>
            <person name="Hensen N."/>
            <person name="Bonometti L."/>
            <person name="Westerberg I."/>
            <person name="Brannstrom I.O."/>
            <person name="Guillou S."/>
            <person name="Cros-Aarteil S."/>
            <person name="Calhoun S."/>
            <person name="Kuo A."/>
            <person name="Mondo S."/>
            <person name="Pangilinan J."/>
            <person name="Riley R."/>
            <person name="LaButti K."/>
            <person name="Andreopoulos B."/>
            <person name="Lipzen A."/>
            <person name="Chen C."/>
            <person name="Yanf M."/>
            <person name="Daum C."/>
            <person name="Ng V."/>
            <person name="Clum A."/>
            <person name="Steindorff A."/>
            <person name="Ohm R."/>
            <person name="Martin F."/>
            <person name="Silar P."/>
            <person name="Natvig D."/>
            <person name="Lalanne C."/>
            <person name="Gautier V."/>
            <person name="Ament-velasquez S.L."/>
            <person name="Kruys A."/>
            <person name="Hutchinson M.I."/>
            <person name="Powell A.J."/>
            <person name="Barry K."/>
            <person name="Miller A.N."/>
            <person name="Grigoriev I.V."/>
            <person name="Debuchy R."/>
            <person name="Gladieux P."/>
            <person name="Thoren M.H."/>
            <person name="Johannesson H."/>
        </authorList>
    </citation>
    <scope>NUCLEOTIDE SEQUENCE</scope>
    <source>
        <strain evidence="2">FGSC 1904</strain>
    </source>
</reference>